<evidence type="ECO:0000313" key="1">
    <source>
        <dbReference type="EMBL" id="OOP55199.1"/>
    </source>
</evidence>
<organism evidence="1 2">
    <name type="scientific">Candidatus Brocadia carolinensis</name>
    <dbReference type="NCBI Taxonomy" id="1004156"/>
    <lineage>
        <taxon>Bacteria</taxon>
        <taxon>Pseudomonadati</taxon>
        <taxon>Planctomycetota</taxon>
        <taxon>Candidatus Brocadiia</taxon>
        <taxon>Candidatus Brocadiales</taxon>
        <taxon>Candidatus Brocadiaceae</taxon>
        <taxon>Candidatus Brocadia</taxon>
    </lineage>
</organism>
<gene>
    <name evidence="1" type="ORF">AYP45_16085</name>
</gene>
<evidence type="ECO:0000313" key="2">
    <source>
        <dbReference type="Proteomes" id="UP000189681"/>
    </source>
</evidence>
<accession>A0A1V4AQ26</accession>
<sequence length="104" mass="11820">MSPFGGYLMPIDIVFDSVKEVNQKSYYSLPLFLVRNEEAVKGTWGKKAVKVSFLHGFFSLPISQEARLYHERICHDAVGLFCFFKSAPVDVIRGRSLQVFSGNR</sequence>
<comment type="caution">
    <text evidence="1">The sequence shown here is derived from an EMBL/GenBank/DDBJ whole genome shotgun (WGS) entry which is preliminary data.</text>
</comment>
<name>A0A1V4AQ26_9BACT</name>
<protein>
    <submittedName>
        <fullName evidence="1">Uncharacterized protein</fullName>
    </submittedName>
</protein>
<reference evidence="1 2" key="1">
    <citation type="journal article" date="2017" name="Water Res.">
        <title>Discovery and metagenomic analysis of an anammox bacterial enrichment related to Candidatus "Brocadia caroliniensis" in a full-scale glycerol-fed nitritation-denitritation separate centrate treatment process.</title>
        <authorList>
            <person name="Park H."/>
            <person name="Brotto A.C."/>
            <person name="van Loosdrecht M.C."/>
            <person name="Chandran K."/>
        </authorList>
    </citation>
    <scope>NUCLEOTIDE SEQUENCE [LARGE SCALE GENOMIC DNA]</scope>
    <source>
        <strain evidence="1">26THWARD</strain>
    </source>
</reference>
<dbReference type="AlphaFoldDB" id="A0A1V4AQ26"/>
<dbReference type="STRING" id="1004156.AYP45_16085"/>
<proteinExistence type="predicted"/>
<dbReference type="Proteomes" id="UP000189681">
    <property type="component" value="Unassembled WGS sequence"/>
</dbReference>
<dbReference type="EMBL" id="AYTS01000167">
    <property type="protein sequence ID" value="OOP55199.1"/>
    <property type="molecule type" value="Genomic_DNA"/>
</dbReference>